<feature type="transmembrane region" description="Helical" evidence="2">
    <location>
        <begin position="99"/>
        <end position="117"/>
    </location>
</feature>
<gene>
    <name evidence="3" type="ORF">N868_03165</name>
</gene>
<dbReference type="Proteomes" id="UP000029839">
    <property type="component" value="Unassembled WGS sequence"/>
</dbReference>
<organism evidence="3 4">
    <name type="scientific">Cellulomonas carbonis T26</name>
    <dbReference type="NCBI Taxonomy" id="947969"/>
    <lineage>
        <taxon>Bacteria</taxon>
        <taxon>Bacillati</taxon>
        <taxon>Actinomycetota</taxon>
        <taxon>Actinomycetes</taxon>
        <taxon>Micrococcales</taxon>
        <taxon>Cellulomonadaceae</taxon>
        <taxon>Cellulomonas</taxon>
    </lineage>
</organism>
<dbReference type="AlphaFoldDB" id="A0A0A0BQD1"/>
<feature type="transmembrane region" description="Helical" evidence="2">
    <location>
        <begin position="160"/>
        <end position="182"/>
    </location>
</feature>
<evidence type="ECO:0000313" key="4">
    <source>
        <dbReference type="Proteomes" id="UP000029839"/>
    </source>
</evidence>
<feature type="region of interest" description="Disordered" evidence="1">
    <location>
        <begin position="1"/>
        <end position="37"/>
    </location>
</feature>
<feature type="transmembrane region" description="Helical" evidence="2">
    <location>
        <begin position="45"/>
        <end position="66"/>
    </location>
</feature>
<keyword evidence="2" id="KW-0472">Membrane</keyword>
<feature type="compositionally biased region" description="Low complexity" evidence="1">
    <location>
        <begin position="12"/>
        <end position="26"/>
    </location>
</feature>
<feature type="transmembrane region" description="Helical" evidence="2">
    <location>
        <begin position="212"/>
        <end position="233"/>
    </location>
</feature>
<dbReference type="OrthoDB" id="4829365at2"/>
<accession>A0A0A0BQD1</accession>
<dbReference type="Pfam" id="PF20128">
    <property type="entry name" value="DUF6518"/>
    <property type="match status" value="1"/>
</dbReference>
<proteinExistence type="predicted"/>
<evidence type="ECO:0000256" key="1">
    <source>
        <dbReference type="SAM" id="MobiDB-lite"/>
    </source>
</evidence>
<reference evidence="3 4" key="2">
    <citation type="journal article" date="2015" name="Stand. Genomic Sci.">
        <title>Draft genome sequence of Cellulomonas carbonis T26(T) and comparative analysis of six Cellulomonas genomes.</title>
        <authorList>
            <person name="Zhuang W."/>
            <person name="Zhang S."/>
            <person name="Xia X."/>
            <person name="Wang G."/>
        </authorList>
    </citation>
    <scope>NUCLEOTIDE SEQUENCE [LARGE SCALE GENOMIC DNA]</scope>
    <source>
        <strain evidence="3 4">T26</strain>
    </source>
</reference>
<evidence type="ECO:0000313" key="3">
    <source>
        <dbReference type="EMBL" id="KGM09274.1"/>
    </source>
</evidence>
<name>A0A0A0BQD1_9CELL</name>
<dbReference type="EMBL" id="AXCY01000109">
    <property type="protein sequence ID" value="KGM09274.1"/>
    <property type="molecule type" value="Genomic_DNA"/>
</dbReference>
<comment type="caution">
    <text evidence="3">The sequence shown here is derived from an EMBL/GenBank/DDBJ whole genome shotgun (WGS) entry which is preliminary data.</text>
</comment>
<keyword evidence="2" id="KW-1133">Transmembrane helix</keyword>
<dbReference type="RefSeq" id="WP_052426480.1">
    <property type="nucleotide sequence ID" value="NZ_AXCY01000109.1"/>
</dbReference>
<feature type="transmembrane region" description="Helical" evidence="2">
    <location>
        <begin position="129"/>
        <end position="148"/>
    </location>
</feature>
<evidence type="ECO:0000256" key="2">
    <source>
        <dbReference type="SAM" id="Phobius"/>
    </source>
</evidence>
<keyword evidence="4" id="KW-1185">Reference proteome</keyword>
<feature type="transmembrane region" description="Helical" evidence="2">
    <location>
        <begin position="72"/>
        <end position="92"/>
    </location>
</feature>
<feature type="transmembrane region" description="Helical" evidence="2">
    <location>
        <begin position="188"/>
        <end position="205"/>
    </location>
</feature>
<sequence length="234" mass="23388">MREISADRPSLADGAAGAPDGTTGPAPSLPAQRPRGGPLAGSGRLILLASSAGLGVGGLTSLGQTLLGSTAFAGLGNAVSPWLVLPFAVGALARRDGHASAAGLLACVAQVFGYYLVAHLRGFGVSNAFLIIWAVAGVLGGPLFGWAGRAWRTATGRVRGLGPALLVGCWVSEAIVTYLVVLRYGSEAAVFGAVAAVLTVLLGVAGRQLRSLLTWLPAACLLGGAGFAALHTLL</sequence>
<protein>
    <submittedName>
        <fullName evidence="3">Uncharacterized protein</fullName>
    </submittedName>
</protein>
<reference evidence="3 4" key="1">
    <citation type="submission" date="2013-08" db="EMBL/GenBank/DDBJ databases">
        <title>Genome sequencing of Cellulomonas carbonis T26.</title>
        <authorList>
            <person name="Chen F."/>
            <person name="Li Y."/>
            <person name="Wang G."/>
        </authorList>
    </citation>
    <scope>NUCLEOTIDE SEQUENCE [LARGE SCALE GENOMIC DNA]</scope>
    <source>
        <strain evidence="3 4">T26</strain>
    </source>
</reference>
<keyword evidence="2" id="KW-0812">Transmembrane</keyword>
<dbReference type="InterPro" id="IPR045393">
    <property type="entry name" value="DUF6518"/>
</dbReference>